<dbReference type="Proteomes" id="UP000528286">
    <property type="component" value="Unassembled WGS sequence"/>
</dbReference>
<dbReference type="GO" id="GO:0042840">
    <property type="term" value="P:D-glucuronate catabolic process"/>
    <property type="evidence" value="ECO:0007669"/>
    <property type="project" value="TreeGrafter"/>
</dbReference>
<dbReference type="Pfam" id="PF00294">
    <property type="entry name" value="PfkB"/>
    <property type="match status" value="1"/>
</dbReference>
<dbReference type="InterPro" id="IPR002173">
    <property type="entry name" value="Carboh/pur_kinase_PfkB_CS"/>
</dbReference>
<accession>A0A7W6J206</accession>
<dbReference type="InterPro" id="IPR050306">
    <property type="entry name" value="PfkB_Carbo_kinase"/>
</dbReference>
<dbReference type="RefSeq" id="WP_183364522.1">
    <property type="nucleotide sequence ID" value="NZ_JACIEZ010000001.1"/>
</dbReference>
<dbReference type="EMBL" id="JACIEZ010000001">
    <property type="protein sequence ID" value="MBB4063329.1"/>
    <property type="molecule type" value="Genomic_DNA"/>
</dbReference>
<evidence type="ECO:0000256" key="1">
    <source>
        <dbReference type="ARBA" id="ARBA00010688"/>
    </source>
</evidence>
<feature type="domain" description="Carbohydrate kinase PfkB" evidence="4">
    <location>
        <begin position="5"/>
        <end position="296"/>
    </location>
</feature>
<dbReference type="Gene3D" id="3.40.1190.20">
    <property type="match status" value="1"/>
</dbReference>
<comment type="similarity">
    <text evidence="1">Belongs to the carbohydrate kinase PfkB family.</text>
</comment>
<evidence type="ECO:0000313" key="6">
    <source>
        <dbReference type="Proteomes" id="UP000528286"/>
    </source>
</evidence>
<keyword evidence="6" id="KW-1185">Reference proteome</keyword>
<dbReference type="GO" id="GO:0019698">
    <property type="term" value="P:D-galacturonate catabolic process"/>
    <property type="evidence" value="ECO:0007669"/>
    <property type="project" value="TreeGrafter"/>
</dbReference>
<name>A0A7W6J206_9HYPH</name>
<dbReference type="GO" id="GO:0006974">
    <property type="term" value="P:DNA damage response"/>
    <property type="evidence" value="ECO:0007669"/>
    <property type="project" value="TreeGrafter"/>
</dbReference>
<protein>
    <submittedName>
        <fullName evidence="5">2-dehydro-3-deoxygluconokinase</fullName>
        <ecNumber evidence="5">2.7.1.45</ecNumber>
    </submittedName>
</protein>
<dbReference type="AlphaFoldDB" id="A0A7W6J206"/>
<reference evidence="5 6" key="1">
    <citation type="submission" date="2020-08" db="EMBL/GenBank/DDBJ databases">
        <title>Genomic Encyclopedia of Type Strains, Phase IV (KMG-IV): sequencing the most valuable type-strain genomes for metagenomic binning, comparative biology and taxonomic classification.</title>
        <authorList>
            <person name="Goeker M."/>
        </authorList>
    </citation>
    <scope>NUCLEOTIDE SEQUENCE [LARGE SCALE GENOMIC DNA]</scope>
    <source>
        <strain evidence="5 6">DSM 29853</strain>
    </source>
</reference>
<evidence type="ECO:0000256" key="2">
    <source>
        <dbReference type="ARBA" id="ARBA00022679"/>
    </source>
</evidence>
<dbReference type="EC" id="2.7.1.45" evidence="5"/>
<dbReference type="PANTHER" id="PTHR43085:SF15">
    <property type="entry name" value="2-DEHYDRO-3-DEOXYGLUCONOKINASE"/>
    <property type="match status" value="1"/>
</dbReference>
<evidence type="ECO:0000313" key="5">
    <source>
        <dbReference type="EMBL" id="MBB4063329.1"/>
    </source>
</evidence>
<proteinExistence type="inferred from homology"/>
<dbReference type="PROSITE" id="PS00584">
    <property type="entry name" value="PFKB_KINASES_2"/>
    <property type="match status" value="1"/>
</dbReference>
<dbReference type="SUPFAM" id="SSF53613">
    <property type="entry name" value="Ribokinase-like"/>
    <property type="match status" value="1"/>
</dbReference>
<dbReference type="CDD" id="cd01166">
    <property type="entry name" value="KdgK"/>
    <property type="match status" value="1"/>
</dbReference>
<dbReference type="GO" id="GO:0005829">
    <property type="term" value="C:cytosol"/>
    <property type="evidence" value="ECO:0007669"/>
    <property type="project" value="TreeGrafter"/>
</dbReference>
<dbReference type="InterPro" id="IPR029056">
    <property type="entry name" value="Ribokinase-like"/>
</dbReference>
<sequence>MESNRLLAIGECMVELAPVDGGQYKSSYAGDTFNTAWYARELLPPDMHVDYATALGSDTLSEGLVNFMHDAGIGISAVRIIRDARIGLYMIRLDEAGERSFIYWRDTSAARKLAADPAHLRRAIERAGVIHFSGITLAILPPGDRESLLAELRRAKAAGALISFDPNVRPSLWESREAMGEACEAAARASTLLLPGLDEEVTHFGVASEAEAIDRYRSLGVANIVLKKGSEGATVHQDGATTSIPPAFAPRIIDTTAAGDSFDGAVLASLMQGDGLDRAARKAAIVASEVIGQRGALVRISMRLQKHRKV</sequence>
<dbReference type="PANTHER" id="PTHR43085">
    <property type="entry name" value="HEXOKINASE FAMILY MEMBER"/>
    <property type="match status" value="1"/>
</dbReference>
<dbReference type="GO" id="GO:0008673">
    <property type="term" value="F:2-dehydro-3-deoxygluconokinase activity"/>
    <property type="evidence" value="ECO:0007669"/>
    <property type="project" value="UniProtKB-EC"/>
</dbReference>
<keyword evidence="3 5" id="KW-0418">Kinase</keyword>
<dbReference type="InterPro" id="IPR011611">
    <property type="entry name" value="PfkB_dom"/>
</dbReference>
<organism evidence="5 6">
    <name type="scientific">Gellertiella hungarica</name>
    <dbReference type="NCBI Taxonomy" id="1572859"/>
    <lineage>
        <taxon>Bacteria</taxon>
        <taxon>Pseudomonadati</taxon>
        <taxon>Pseudomonadota</taxon>
        <taxon>Alphaproteobacteria</taxon>
        <taxon>Hyphomicrobiales</taxon>
        <taxon>Rhizobiaceae</taxon>
        <taxon>Gellertiella</taxon>
    </lineage>
</organism>
<gene>
    <name evidence="5" type="ORF">GGR23_000490</name>
</gene>
<evidence type="ECO:0000259" key="4">
    <source>
        <dbReference type="Pfam" id="PF00294"/>
    </source>
</evidence>
<comment type="caution">
    <text evidence="5">The sequence shown here is derived from an EMBL/GenBank/DDBJ whole genome shotgun (WGS) entry which is preliminary data.</text>
</comment>
<evidence type="ECO:0000256" key="3">
    <source>
        <dbReference type="ARBA" id="ARBA00022777"/>
    </source>
</evidence>
<keyword evidence="2 5" id="KW-0808">Transferase</keyword>